<evidence type="ECO:0000313" key="3">
    <source>
        <dbReference type="EMBL" id="SJZ41107.1"/>
    </source>
</evidence>
<keyword evidence="2" id="KW-0472">Membrane</keyword>
<dbReference type="RefSeq" id="WP_078786017.1">
    <property type="nucleotide sequence ID" value="NZ_CACZYW010000003.1"/>
</dbReference>
<dbReference type="EMBL" id="FUXA01000004">
    <property type="protein sequence ID" value="SJZ41107.1"/>
    <property type="molecule type" value="Genomic_DNA"/>
</dbReference>
<dbReference type="AlphaFoldDB" id="A0A1T4KFH0"/>
<dbReference type="OrthoDB" id="2041997at2"/>
<accession>A0A1T4KFH0</accession>
<proteinExistence type="predicted"/>
<keyword evidence="2" id="KW-0812">Transmembrane</keyword>
<keyword evidence="2" id="KW-1133">Transmembrane helix</keyword>
<feature type="transmembrane region" description="Helical" evidence="2">
    <location>
        <begin position="7"/>
        <end position="29"/>
    </location>
</feature>
<protein>
    <submittedName>
        <fullName evidence="3">Uncharacterized protein</fullName>
    </submittedName>
</protein>
<organism evidence="3 4">
    <name type="scientific">Eubacterium ruminantium</name>
    <dbReference type="NCBI Taxonomy" id="42322"/>
    <lineage>
        <taxon>Bacteria</taxon>
        <taxon>Bacillati</taxon>
        <taxon>Bacillota</taxon>
        <taxon>Clostridia</taxon>
        <taxon>Eubacteriales</taxon>
        <taxon>Eubacteriaceae</taxon>
        <taxon>Eubacterium</taxon>
    </lineage>
</organism>
<dbReference type="Proteomes" id="UP000189857">
    <property type="component" value="Unassembled WGS sequence"/>
</dbReference>
<keyword evidence="4" id="KW-1185">Reference proteome</keyword>
<sequence>MAFYRTLLYGGIAVAIIFLILSIVLFFVLKIPTVIGNLTGSTQKRRIAEIRKTGYETVSKDKAIHDSTSKITVRDAELKRADGKKVDSGDLAGSGDLAKPKADMGFGTANPDSETELLSYAQFNMNLTPSESGTEVLGANEISSGSNEEATDLLKGNTGELLAKYSEDETAVLGNEDGMYDTDLDVDVTDVLAEAFKKGERRNDSYRERNYEAPEVDDQVKGSENVDTKNGEEYDSVITDEDGEDITSVLRGGPGVPGAAPKNLGGLGRRDDIDDTDYTSMITVMYSVTVVNTGEDLGD</sequence>
<evidence type="ECO:0000256" key="2">
    <source>
        <dbReference type="SAM" id="Phobius"/>
    </source>
</evidence>
<gene>
    <name evidence="3" type="ORF">SAMN02745110_00343</name>
</gene>
<evidence type="ECO:0000256" key="1">
    <source>
        <dbReference type="SAM" id="MobiDB-lite"/>
    </source>
</evidence>
<feature type="region of interest" description="Disordered" evidence="1">
    <location>
        <begin position="249"/>
        <end position="268"/>
    </location>
</feature>
<evidence type="ECO:0000313" key="4">
    <source>
        <dbReference type="Proteomes" id="UP000189857"/>
    </source>
</evidence>
<name>A0A1T4KFH0_9FIRM</name>
<reference evidence="3 4" key="1">
    <citation type="submission" date="2017-02" db="EMBL/GenBank/DDBJ databases">
        <authorList>
            <person name="Peterson S.W."/>
        </authorList>
    </citation>
    <scope>NUCLEOTIDE SEQUENCE [LARGE SCALE GENOMIC DNA]</scope>
    <source>
        <strain evidence="3 4">ATCC 17233</strain>
    </source>
</reference>